<dbReference type="RefSeq" id="WP_378305023.1">
    <property type="nucleotide sequence ID" value="NZ_JBHUKS010000011.1"/>
</dbReference>
<evidence type="ECO:0000256" key="1">
    <source>
        <dbReference type="ARBA" id="ARBA00022801"/>
    </source>
</evidence>
<keyword evidence="1" id="KW-0378">Hydrolase</keyword>
<name>A0ABW5H775_9PSEU</name>
<dbReference type="Gene3D" id="2.120.10.30">
    <property type="entry name" value="TolB, C-terminal domain"/>
    <property type="match status" value="2"/>
</dbReference>
<dbReference type="Gene3D" id="3.40.50.1820">
    <property type="entry name" value="alpha/beta hydrolase"/>
    <property type="match status" value="1"/>
</dbReference>
<dbReference type="SUPFAM" id="SSF82171">
    <property type="entry name" value="DPP6 N-terminal domain-like"/>
    <property type="match status" value="1"/>
</dbReference>
<proteinExistence type="predicted"/>
<keyword evidence="2" id="KW-0645">Protease</keyword>
<sequence length="668" mass="70624">MEDLATTAAHQKVTEHLRAVHEPAFGLPHSIREPHVTRDGARTVVTGAVFDELEGLPRTAVYTAEGGKLRAVVTGQGSSRSARFSPDGRTLAFLSDRGKAGVFQLYLLASDGFGEARPAPEVPGTVEYACWSPDGSRVLLGVAGLGAELSGGQGSGTNSKQVREKPSWFPKLDDGTNAAGWRSLWVYTVASDELTQVSPEGLNCWEAAWCGPDRVVAVASDAPGEDEWYTAHLSLIDLTGDARKLLGSDVQLGLPAGSPDGAWVAVVEAVCSDRWVVAGDVLLVDPATGAVRRPGTRGTDVTQLEWLDAGRLGYVGQRRLDSVAGIIEVDGGEAEEVFSTDLSCCGGGFYPQGAFTGDGRVVTVQDSYELAPQLVLSGPDGSRTLASVAHPGTEFLRSAAGSAEAVTWTAPDGLEIDGILCRPAGNGPFPLVVSIHGGPIWAYQNSWSMRYAWVPLLVQQGYAVLSPNPRGSGGRGQEFAARVVGDMGGADTHDYLSGIDALVERGLVDGSRVGLIGGSYGGFMSSWLVTQDTRFAAAVPISPVTDWYSQSFTSNIAAWGNRFLGADPEQAGTNAHTRSPVLHASKARTPCLNVASALDNCTPPGQAKEFHQALLAHGVPSTLAIYPEEGHGVRAFPAQIDFLTRMLQWFERYMPPSSLPGKIGERDT</sequence>
<dbReference type="Proteomes" id="UP001597483">
    <property type="component" value="Unassembled WGS sequence"/>
</dbReference>
<dbReference type="InterPro" id="IPR011042">
    <property type="entry name" value="6-blade_b-propeller_TolB-like"/>
</dbReference>
<evidence type="ECO:0000313" key="5">
    <source>
        <dbReference type="EMBL" id="MFD2468989.1"/>
    </source>
</evidence>
<evidence type="ECO:0000256" key="3">
    <source>
        <dbReference type="SAM" id="MobiDB-lite"/>
    </source>
</evidence>
<dbReference type="SUPFAM" id="SSF53474">
    <property type="entry name" value="alpha/beta-Hydrolases"/>
    <property type="match status" value="1"/>
</dbReference>
<accession>A0ABW5H775</accession>
<protein>
    <submittedName>
        <fullName evidence="5">S9 family peptidase</fullName>
    </submittedName>
</protein>
<feature type="region of interest" description="Disordered" evidence="3">
    <location>
        <begin position="150"/>
        <end position="169"/>
    </location>
</feature>
<dbReference type="InterPro" id="IPR011659">
    <property type="entry name" value="WD40"/>
</dbReference>
<organism evidence="5 6">
    <name type="scientific">Amycolatopsis silviterrae</name>
    <dbReference type="NCBI Taxonomy" id="1656914"/>
    <lineage>
        <taxon>Bacteria</taxon>
        <taxon>Bacillati</taxon>
        <taxon>Actinomycetota</taxon>
        <taxon>Actinomycetes</taxon>
        <taxon>Pseudonocardiales</taxon>
        <taxon>Pseudonocardiaceae</taxon>
        <taxon>Amycolatopsis</taxon>
    </lineage>
</organism>
<evidence type="ECO:0000259" key="4">
    <source>
        <dbReference type="Pfam" id="PF00326"/>
    </source>
</evidence>
<comment type="caution">
    <text evidence="5">The sequence shown here is derived from an EMBL/GenBank/DDBJ whole genome shotgun (WGS) entry which is preliminary data.</text>
</comment>
<evidence type="ECO:0000313" key="6">
    <source>
        <dbReference type="Proteomes" id="UP001597483"/>
    </source>
</evidence>
<reference evidence="6" key="1">
    <citation type="journal article" date="2019" name="Int. J. Syst. Evol. Microbiol.">
        <title>The Global Catalogue of Microorganisms (GCM) 10K type strain sequencing project: providing services to taxonomists for standard genome sequencing and annotation.</title>
        <authorList>
            <consortium name="The Broad Institute Genomics Platform"/>
            <consortium name="The Broad Institute Genome Sequencing Center for Infectious Disease"/>
            <person name="Wu L."/>
            <person name="Ma J."/>
        </authorList>
    </citation>
    <scope>NUCLEOTIDE SEQUENCE [LARGE SCALE GENOMIC DNA]</scope>
    <source>
        <strain evidence="6">CGMCC 4.7641</strain>
    </source>
</reference>
<dbReference type="EMBL" id="JBHUKS010000011">
    <property type="protein sequence ID" value="MFD2468989.1"/>
    <property type="molecule type" value="Genomic_DNA"/>
</dbReference>
<dbReference type="InterPro" id="IPR001375">
    <property type="entry name" value="Peptidase_S9_cat"/>
</dbReference>
<dbReference type="PANTHER" id="PTHR42776:SF27">
    <property type="entry name" value="DIPEPTIDYL PEPTIDASE FAMILY MEMBER 6"/>
    <property type="match status" value="1"/>
</dbReference>
<dbReference type="Pfam" id="PF00326">
    <property type="entry name" value="Peptidase_S9"/>
    <property type="match status" value="1"/>
</dbReference>
<dbReference type="PANTHER" id="PTHR42776">
    <property type="entry name" value="SERINE PEPTIDASE S9 FAMILY MEMBER"/>
    <property type="match status" value="1"/>
</dbReference>
<keyword evidence="2" id="KW-0720">Serine protease</keyword>
<feature type="domain" description="Peptidase S9 prolyl oligopeptidase catalytic" evidence="4">
    <location>
        <begin position="454"/>
        <end position="654"/>
    </location>
</feature>
<dbReference type="InterPro" id="IPR029058">
    <property type="entry name" value="AB_hydrolase_fold"/>
</dbReference>
<evidence type="ECO:0000256" key="2">
    <source>
        <dbReference type="ARBA" id="ARBA00022825"/>
    </source>
</evidence>
<keyword evidence="6" id="KW-1185">Reference proteome</keyword>
<gene>
    <name evidence="5" type="ORF">ACFSVL_16490</name>
</gene>
<dbReference type="Pfam" id="PF07676">
    <property type="entry name" value="PD40"/>
    <property type="match status" value="1"/>
</dbReference>